<feature type="compositionally biased region" description="Low complexity" evidence="1">
    <location>
        <begin position="332"/>
        <end position="347"/>
    </location>
</feature>
<feature type="compositionally biased region" description="Low complexity" evidence="1">
    <location>
        <begin position="29"/>
        <end position="38"/>
    </location>
</feature>
<evidence type="ECO:0000313" key="3">
    <source>
        <dbReference type="Proteomes" id="UP000054272"/>
    </source>
</evidence>
<gene>
    <name evidence="2" type="ORF">I306_03703</name>
</gene>
<protein>
    <submittedName>
        <fullName evidence="2">Uncharacterized protein</fullName>
    </submittedName>
</protein>
<evidence type="ECO:0000256" key="1">
    <source>
        <dbReference type="SAM" id="MobiDB-lite"/>
    </source>
</evidence>
<feature type="compositionally biased region" description="Polar residues" evidence="1">
    <location>
        <begin position="123"/>
        <end position="146"/>
    </location>
</feature>
<accession>A0ABR5BV58</accession>
<organism evidence="2 3">
    <name type="scientific">Cryptococcus gattii EJB2</name>
    <dbReference type="NCBI Taxonomy" id="1296103"/>
    <lineage>
        <taxon>Eukaryota</taxon>
        <taxon>Fungi</taxon>
        <taxon>Dikarya</taxon>
        <taxon>Basidiomycota</taxon>
        <taxon>Agaricomycotina</taxon>
        <taxon>Tremellomycetes</taxon>
        <taxon>Tremellales</taxon>
        <taxon>Cryptococcaceae</taxon>
        <taxon>Cryptococcus</taxon>
        <taxon>Cryptococcus gattii species complex</taxon>
    </lineage>
</organism>
<feature type="compositionally biased region" description="Polar residues" evidence="1">
    <location>
        <begin position="45"/>
        <end position="54"/>
    </location>
</feature>
<dbReference type="Proteomes" id="UP000054272">
    <property type="component" value="Unassembled WGS sequence"/>
</dbReference>
<feature type="region of interest" description="Disordered" evidence="1">
    <location>
        <begin position="88"/>
        <end position="110"/>
    </location>
</feature>
<keyword evidence="3" id="KW-1185">Reference proteome</keyword>
<dbReference type="EMBL" id="KN848686">
    <property type="protein sequence ID" value="KIR79284.1"/>
    <property type="molecule type" value="Genomic_DNA"/>
</dbReference>
<feature type="region of interest" description="Disordered" evidence="1">
    <location>
        <begin position="22"/>
        <end position="54"/>
    </location>
</feature>
<feature type="region of interest" description="Disordered" evidence="1">
    <location>
        <begin position="123"/>
        <end position="160"/>
    </location>
</feature>
<feature type="compositionally biased region" description="Low complexity" evidence="1">
    <location>
        <begin position="147"/>
        <end position="160"/>
    </location>
</feature>
<evidence type="ECO:0000313" key="2">
    <source>
        <dbReference type="EMBL" id="KIR79284.1"/>
    </source>
</evidence>
<feature type="region of interest" description="Disordered" evidence="1">
    <location>
        <begin position="330"/>
        <end position="349"/>
    </location>
</feature>
<name>A0ABR5BV58_9TREE</name>
<proteinExistence type="predicted"/>
<sequence>MTTLAAHHVLSASLHDSTPFLVHTDSDSTDPPLDSPLSEHIATPLHSQSSSPVIRSSTYQCNCSRGRGHGDNAKSFKECDPFVVADSDEAQEGKGPETKQAPSSPPPTSFQYIATDVQKVTCSPTPPNSVVGSPDSSLTATITKTNSTQSSRSTSLSQPSQRLMGTLFSLPLPFCANKPSHRPHLHISTNNEKVFSRSSLLISPVTFSRPALPLGVSAYYLAKPELAKRRRFGDSKQDVALSAVLLNRESKTYTAPIKFKIEAQLDGSLLERDLKDVPSKRRSVSLPAYEYKQSVKDQGIPGNGTTMTRNRAFVGKKRVQFTIDSFSELNGSSVTSSQPSNLSTSSSQCTLNDYNDDPLYALERQIAHQPQVRQAKDESEDDVSIVSDMSVAAFLTVLHQMEVDMVNQLGQGLIPSWLVGWMRWVKNVSQSQSQSQTQAQSQSQSRCYGKVNFEEEEEEAFSMGCFSSFEDGCLSPGLELQVA</sequence>
<reference evidence="2 3" key="1">
    <citation type="submission" date="2015-01" db="EMBL/GenBank/DDBJ databases">
        <title>The Genome Sequence of Cryptococcus gattii EJB2.</title>
        <authorList>
            <consortium name="The Broad Institute Genomics Platform"/>
            <person name="Cuomo C."/>
            <person name="Litvintseva A."/>
            <person name="Chen Y."/>
            <person name="Heitman J."/>
            <person name="Sun S."/>
            <person name="Springer D."/>
            <person name="Dromer F."/>
            <person name="Young S."/>
            <person name="Zeng Q."/>
            <person name="Gargeya S."/>
            <person name="Abouelleil A."/>
            <person name="Alvarado L."/>
            <person name="Chapman S.B."/>
            <person name="Gainer-Dewar J."/>
            <person name="Goldberg J."/>
            <person name="Griggs A."/>
            <person name="Gujja S."/>
            <person name="Hansen M."/>
            <person name="Howarth C."/>
            <person name="Imamovic A."/>
            <person name="Larimer J."/>
            <person name="Murphy C."/>
            <person name="Naylor J."/>
            <person name="Pearson M."/>
            <person name="Priest M."/>
            <person name="Roberts A."/>
            <person name="Saif S."/>
            <person name="Shea T."/>
            <person name="Sykes S."/>
            <person name="Wortman J."/>
            <person name="Nusbaum C."/>
            <person name="Birren B."/>
        </authorList>
    </citation>
    <scope>NUCLEOTIDE SEQUENCE [LARGE SCALE GENOMIC DNA]</scope>
    <source>
        <strain evidence="2 3">EJB2</strain>
    </source>
</reference>